<sequence>MQHTSLSLSPYQQRIILRRMLGEARQLSRMGLPRPEVMQQISAFRDHLVEEALTDIFVRQQKGHLR</sequence>
<dbReference type="AlphaFoldDB" id="A0A8J3IAS0"/>
<organism evidence="1 2">
    <name type="scientific">Reticulibacter mediterranei</name>
    <dbReference type="NCBI Taxonomy" id="2778369"/>
    <lineage>
        <taxon>Bacteria</taxon>
        <taxon>Bacillati</taxon>
        <taxon>Chloroflexota</taxon>
        <taxon>Ktedonobacteria</taxon>
        <taxon>Ktedonobacterales</taxon>
        <taxon>Reticulibacteraceae</taxon>
        <taxon>Reticulibacter</taxon>
    </lineage>
</organism>
<protein>
    <submittedName>
        <fullName evidence="1">Uncharacterized protein</fullName>
    </submittedName>
</protein>
<dbReference type="Proteomes" id="UP000597444">
    <property type="component" value="Unassembled WGS sequence"/>
</dbReference>
<keyword evidence="2" id="KW-1185">Reference proteome</keyword>
<proteinExistence type="predicted"/>
<comment type="caution">
    <text evidence="1">The sequence shown here is derived from an EMBL/GenBank/DDBJ whole genome shotgun (WGS) entry which is preliminary data.</text>
</comment>
<gene>
    <name evidence="1" type="ORF">KSF_010340</name>
</gene>
<evidence type="ECO:0000313" key="1">
    <source>
        <dbReference type="EMBL" id="GHO90986.1"/>
    </source>
</evidence>
<evidence type="ECO:0000313" key="2">
    <source>
        <dbReference type="Proteomes" id="UP000597444"/>
    </source>
</evidence>
<name>A0A8J3IAS0_9CHLR</name>
<dbReference type="EMBL" id="BNJK01000001">
    <property type="protein sequence ID" value="GHO90986.1"/>
    <property type="molecule type" value="Genomic_DNA"/>
</dbReference>
<accession>A0A8J3IAS0</accession>
<reference evidence="1" key="1">
    <citation type="submission" date="2020-10" db="EMBL/GenBank/DDBJ databases">
        <title>Taxonomic study of unclassified bacteria belonging to the class Ktedonobacteria.</title>
        <authorList>
            <person name="Yabe S."/>
            <person name="Wang C.M."/>
            <person name="Zheng Y."/>
            <person name="Sakai Y."/>
            <person name="Cavaletti L."/>
            <person name="Monciardini P."/>
            <person name="Donadio S."/>
        </authorList>
    </citation>
    <scope>NUCLEOTIDE SEQUENCE</scope>
    <source>
        <strain evidence="1">ID150040</strain>
    </source>
</reference>
<dbReference type="RefSeq" id="WP_220201913.1">
    <property type="nucleotide sequence ID" value="NZ_BNJK01000001.1"/>
</dbReference>